<name>A0A4Y8CBW0_9HELO</name>
<reference evidence="1 2" key="1">
    <citation type="submission" date="2017-11" db="EMBL/GenBank/DDBJ databases">
        <title>Comparative genomics of Botrytis spp.</title>
        <authorList>
            <person name="Valero-Jimenez C.A."/>
            <person name="Tapia P."/>
            <person name="Veloso J."/>
            <person name="Silva-Moreno E."/>
            <person name="Staats M."/>
            <person name="Valdes J.H."/>
            <person name="Van Kan J.A.L."/>
        </authorList>
    </citation>
    <scope>NUCLEOTIDE SEQUENCE [LARGE SCALE GENOMIC DNA]</scope>
    <source>
        <strain evidence="1 2">MUCL2830</strain>
    </source>
</reference>
<evidence type="ECO:0000313" key="1">
    <source>
        <dbReference type="EMBL" id="TEY21667.1"/>
    </source>
</evidence>
<dbReference type="OrthoDB" id="5405072at2759"/>
<proteinExistence type="predicted"/>
<gene>
    <name evidence="1" type="ORF">BOTCAL_1652g00010</name>
</gene>
<dbReference type="AlphaFoldDB" id="A0A4Y8CBW0"/>
<dbReference type="Gene3D" id="1.25.40.10">
    <property type="entry name" value="Tetratricopeptide repeat domain"/>
    <property type="match status" value="1"/>
</dbReference>
<accession>A0A4Y8CBW0</accession>
<comment type="caution">
    <text evidence="1">The sequence shown here is derived from an EMBL/GenBank/DDBJ whole genome shotgun (WGS) entry which is preliminary data.</text>
</comment>
<dbReference type="STRING" id="38488.A0A4Y8CBW0"/>
<evidence type="ECO:0000313" key="2">
    <source>
        <dbReference type="Proteomes" id="UP000297299"/>
    </source>
</evidence>
<keyword evidence="2" id="KW-1185">Reference proteome</keyword>
<dbReference type="Proteomes" id="UP000297299">
    <property type="component" value="Unassembled WGS sequence"/>
</dbReference>
<evidence type="ECO:0008006" key="3">
    <source>
        <dbReference type="Google" id="ProtNLM"/>
    </source>
</evidence>
<sequence>MAIGSNVQDLDRVIEVTQEAVDLTPQDYSNRPRQLNNLEIHLSEKYSLINEKVDFNRTIEITQETIDLIPQSYSDRFGWLDNLGIHFSRKYYLTNEKANLDKAIEVTQETVDLTPQSYSDQPGRLSNLRNRLSEKYSLTSEKVDFDRAIKVTQEAVDLTPQVDLDRTIEVTQETIDLTPQDYSNQPKQLSNLGIHLSKKYSFTNKKVDFDRTIEIIQETIDLDPQGHSNRSIYLNNLGIHFSKKYFLTSEKADLDRAIRAHIQASASLVAIVTERLKAYKSLLRLFIHIEEWEKALKVGSATIELLPALAPQSLLNSDKQRVLISIIGLASNTAAVAVHLGKVVEAVQLLEQGRGVLLGNLADIRSVPQELQLQHPELADRFILLRDLLNFSIPRDQSLLPGLQPSPIQQGEARRQANQEFNRLLQEIRQQAGFRDFLKPPSQKEIQKAALEGPVIYINVSRYCSDALIIKNDSIQSLHLPRLDIDYLIDQRAKLYISKFLDQTLLQELWDRVTFPVLEALELQKNQVKVFQQRVWWIPTGVLSRFPIQAAGYHLEQPPRSVLDTVVSSFASSLRSISHSRSNPANSLSKPNRLVLVAIESTLGLTPLLFAKNETEKVKKIYESANLEVIE</sequence>
<dbReference type="InterPro" id="IPR011990">
    <property type="entry name" value="TPR-like_helical_dom_sf"/>
</dbReference>
<organism evidence="1 2">
    <name type="scientific">Botryotinia calthae</name>
    <dbReference type="NCBI Taxonomy" id="38488"/>
    <lineage>
        <taxon>Eukaryota</taxon>
        <taxon>Fungi</taxon>
        <taxon>Dikarya</taxon>
        <taxon>Ascomycota</taxon>
        <taxon>Pezizomycotina</taxon>
        <taxon>Leotiomycetes</taxon>
        <taxon>Helotiales</taxon>
        <taxon>Sclerotiniaceae</taxon>
        <taxon>Botryotinia</taxon>
    </lineage>
</organism>
<dbReference type="EMBL" id="PHWZ01001648">
    <property type="protein sequence ID" value="TEY21667.1"/>
    <property type="molecule type" value="Genomic_DNA"/>
</dbReference>
<protein>
    <recommendedName>
        <fullName evidence="3">CHAT domain-containing protein</fullName>
    </recommendedName>
</protein>